<dbReference type="PANTHER" id="PTHR43811:SF19">
    <property type="entry name" value="39 KDA FK506-BINDING NUCLEAR PROTEIN"/>
    <property type="match status" value="1"/>
</dbReference>
<dbReference type="Pfam" id="PF00254">
    <property type="entry name" value="FKBP_C"/>
    <property type="match status" value="1"/>
</dbReference>
<dbReference type="GO" id="GO:0003755">
    <property type="term" value="F:peptidyl-prolyl cis-trans isomerase activity"/>
    <property type="evidence" value="ECO:0007669"/>
    <property type="project" value="UniProtKB-UniRule"/>
</dbReference>
<comment type="similarity">
    <text evidence="2 6">Belongs to the FKBP-type PPIase family.</text>
</comment>
<evidence type="ECO:0000256" key="3">
    <source>
        <dbReference type="ARBA" id="ARBA00023110"/>
    </source>
</evidence>
<dbReference type="RefSeq" id="WP_214186637.1">
    <property type="nucleotide sequence ID" value="NZ_BSDS01000002.1"/>
</dbReference>
<sequence>MIRFSHLKWGDCSRKSPEFAPVLPCLRDNRGARRSIPIGIWGLILLSCSVSPAVSQEIKGEKAKLNYSVGYQVGSDFKANGVELDSEALMQGVRDAINQKGPSVSTDEMHTVLIGLKKKIDAAEQSSSRQKSAEYRQASEKFLQENARKEGVKVLPDGVQYKIIREGSGKMPTLNDDVKVHYRISRIDGKELGNTYDGGIPRTVSVAKALPALKEVLPKMPEGSKWQIVIPTATAAGGRDPLNEQGVLIYDVELLSVVPPQ</sequence>
<evidence type="ECO:0000313" key="9">
    <source>
        <dbReference type="Proteomes" id="UP001144352"/>
    </source>
</evidence>
<dbReference type="PANTHER" id="PTHR43811">
    <property type="entry name" value="FKBP-TYPE PEPTIDYL-PROLYL CIS-TRANS ISOMERASE FKPA"/>
    <property type="match status" value="1"/>
</dbReference>
<keyword evidence="9" id="KW-1185">Reference proteome</keyword>
<organism evidence="8 9">
    <name type="scientific">Geobacter hydrogenophilus</name>
    <dbReference type="NCBI Taxonomy" id="40983"/>
    <lineage>
        <taxon>Bacteria</taxon>
        <taxon>Pseudomonadati</taxon>
        <taxon>Thermodesulfobacteriota</taxon>
        <taxon>Desulfuromonadia</taxon>
        <taxon>Geobacterales</taxon>
        <taxon>Geobacteraceae</taxon>
        <taxon>Geobacter</taxon>
    </lineage>
</organism>
<dbReference type="InterPro" id="IPR000774">
    <property type="entry name" value="PPIase_FKBP_N"/>
</dbReference>
<dbReference type="InterPro" id="IPR046357">
    <property type="entry name" value="PPIase_dom_sf"/>
</dbReference>
<dbReference type="Pfam" id="PF01346">
    <property type="entry name" value="FKBP_N"/>
    <property type="match status" value="1"/>
</dbReference>
<comment type="caution">
    <text evidence="8">The sequence shown here is derived from an EMBL/GenBank/DDBJ whole genome shotgun (WGS) entry which is preliminary data.</text>
</comment>
<dbReference type="PROSITE" id="PS50059">
    <property type="entry name" value="FKBP_PPIASE"/>
    <property type="match status" value="1"/>
</dbReference>
<evidence type="ECO:0000256" key="6">
    <source>
        <dbReference type="RuleBase" id="RU003915"/>
    </source>
</evidence>
<feature type="domain" description="PPIase FKBP-type" evidence="7">
    <location>
        <begin position="175"/>
        <end position="258"/>
    </location>
</feature>
<evidence type="ECO:0000256" key="4">
    <source>
        <dbReference type="ARBA" id="ARBA00023235"/>
    </source>
</evidence>
<dbReference type="GO" id="GO:0006457">
    <property type="term" value="P:protein folding"/>
    <property type="evidence" value="ECO:0007669"/>
    <property type="project" value="InterPro"/>
</dbReference>
<dbReference type="InterPro" id="IPR001179">
    <property type="entry name" value="PPIase_FKBP_dom"/>
</dbReference>
<dbReference type="Gene3D" id="1.10.287.460">
    <property type="entry name" value="Peptidyl-prolyl cis-trans isomerase, FKBP-type, N-terminal domain"/>
    <property type="match status" value="1"/>
</dbReference>
<keyword evidence="3 5" id="KW-0697">Rotamase</keyword>
<protein>
    <recommendedName>
        <fullName evidence="6">Peptidyl-prolyl cis-trans isomerase</fullName>
        <ecNumber evidence="6">5.2.1.8</ecNumber>
    </recommendedName>
</protein>
<proteinExistence type="inferred from homology"/>
<evidence type="ECO:0000313" key="8">
    <source>
        <dbReference type="EMBL" id="GLI39387.1"/>
    </source>
</evidence>
<dbReference type="Proteomes" id="UP001144352">
    <property type="component" value="Unassembled WGS sequence"/>
</dbReference>
<dbReference type="EMBL" id="BSDS01000002">
    <property type="protein sequence ID" value="GLI39387.1"/>
    <property type="molecule type" value="Genomic_DNA"/>
</dbReference>
<evidence type="ECO:0000256" key="2">
    <source>
        <dbReference type="ARBA" id="ARBA00006577"/>
    </source>
</evidence>
<name>A0A9W6LCZ6_9BACT</name>
<comment type="catalytic activity">
    <reaction evidence="1 5 6">
        <text>[protein]-peptidylproline (omega=180) = [protein]-peptidylproline (omega=0)</text>
        <dbReference type="Rhea" id="RHEA:16237"/>
        <dbReference type="Rhea" id="RHEA-COMP:10747"/>
        <dbReference type="Rhea" id="RHEA-COMP:10748"/>
        <dbReference type="ChEBI" id="CHEBI:83833"/>
        <dbReference type="ChEBI" id="CHEBI:83834"/>
        <dbReference type="EC" id="5.2.1.8"/>
    </reaction>
</comment>
<dbReference type="SUPFAM" id="SSF54534">
    <property type="entry name" value="FKBP-like"/>
    <property type="match status" value="1"/>
</dbReference>
<accession>A0A9W6LCZ6</accession>
<dbReference type="AlphaFoldDB" id="A0A9W6LCZ6"/>
<dbReference type="InterPro" id="IPR036944">
    <property type="entry name" value="PPIase_FKBP_N_sf"/>
</dbReference>
<gene>
    <name evidence="8" type="primary">fklB</name>
    <name evidence="8" type="ORF">GHYDROH2_28880</name>
</gene>
<keyword evidence="4 5" id="KW-0413">Isomerase</keyword>
<evidence type="ECO:0000259" key="7">
    <source>
        <dbReference type="PROSITE" id="PS50059"/>
    </source>
</evidence>
<evidence type="ECO:0000256" key="1">
    <source>
        <dbReference type="ARBA" id="ARBA00000971"/>
    </source>
</evidence>
<dbReference type="Gene3D" id="3.10.50.40">
    <property type="match status" value="1"/>
</dbReference>
<reference evidence="8" key="1">
    <citation type="submission" date="2022-12" db="EMBL/GenBank/DDBJ databases">
        <title>Reference genome sequencing for broad-spectrum identification of bacterial and archaeal isolates by mass spectrometry.</title>
        <authorList>
            <person name="Sekiguchi Y."/>
            <person name="Tourlousse D.M."/>
        </authorList>
    </citation>
    <scope>NUCLEOTIDE SEQUENCE</scope>
    <source>
        <strain evidence="8">H2</strain>
    </source>
</reference>
<dbReference type="EC" id="5.2.1.8" evidence="6"/>
<evidence type="ECO:0000256" key="5">
    <source>
        <dbReference type="PROSITE-ProRule" id="PRU00277"/>
    </source>
</evidence>